<name>A0A9W8Q236_AKAMU</name>
<sequence length="113" mass="12712">MAQTRCILSVPAAELHRHYSPSIKRVAEISTISTHCYQHGQRIRIAIICALPREADAVTLLFDDFGATLAAFWAGRRVDNCLSFDAIRALRDGKSVANESSETKLQTYPRMYR</sequence>
<organism evidence="1 2">
    <name type="scientific">Akanthomyces muscarius</name>
    <name type="common">Entomopathogenic fungus</name>
    <name type="synonym">Lecanicillium muscarium</name>
    <dbReference type="NCBI Taxonomy" id="2231603"/>
    <lineage>
        <taxon>Eukaryota</taxon>
        <taxon>Fungi</taxon>
        <taxon>Dikarya</taxon>
        <taxon>Ascomycota</taxon>
        <taxon>Pezizomycotina</taxon>
        <taxon>Sordariomycetes</taxon>
        <taxon>Hypocreomycetidae</taxon>
        <taxon>Hypocreales</taxon>
        <taxon>Cordycipitaceae</taxon>
        <taxon>Akanthomyces</taxon>
    </lineage>
</organism>
<dbReference type="RefSeq" id="XP_056048319.1">
    <property type="nucleotide sequence ID" value="XM_056194073.1"/>
</dbReference>
<reference evidence="1" key="1">
    <citation type="journal article" date="2023" name="Access Microbiol">
        <title>De-novo genome assembly for Akanthomyces muscarius, a biocontrol agent of insect agricultural pests.</title>
        <authorList>
            <person name="Erdos Z."/>
            <person name="Studholme D.J."/>
            <person name="Raymond B."/>
            <person name="Sharma M."/>
        </authorList>
    </citation>
    <scope>NUCLEOTIDE SEQUENCE</scope>
    <source>
        <strain evidence="1">Ve6</strain>
    </source>
</reference>
<proteinExistence type="predicted"/>
<evidence type="ECO:0000313" key="1">
    <source>
        <dbReference type="EMBL" id="KAJ4144649.1"/>
    </source>
</evidence>
<comment type="caution">
    <text evidence="1">The sequence shown here is derived from an EMBL/GenBank/DDBJ whole genome shotgun (WGS) entry which is preliminary data.</text>
</comment>
<gene>
    <name evidence="1" type="ORF">LMH87_003524</name>
</gene>
<dbReference type="EMBL" id="JAJHUN010000011">
    <property type="protein sequence ID" value="KAJ4144649.1"/>
    <property type="molecule type" value="Genomic_DNA"/>
</dbReference>
<dbReference type="Proteomes" id="UP001144673">
    <property type="component" value="Chromosome 2"/>
</dbReference>
<evidence type="ECO:0000313" key="2">
    <source>
        <dbReference type="Proteomes" id="UP001144673"/>
    </source>
</evidence>
<dbReference type="AlphaFoldDB" id="A0A9W8Q236"/>
<dbReference type="KEGG" id="amus:LMH87_003524"/>
<protein>
    <submittedName>
        <fullName evidence="1">Uncharacterized protein</fullName>
    </submittedName>
</protein>
<dbReference type="GeneID" id="80890683"/>
<keyword evidence="2" id="KW-1185">Reference proteome</keyword>
<accession>A0A9W8Q236</accession>